<feature type="transmembrane region" description="Helical" evidence="7">
    <location>
        <begin position="293"/>
        <end position="312"/>
    </location>
</feature>
<evidence type="ECO:0000256" key="4">
    <source>
        <dbReference type="ARBA" id="ARBA00022692"/>
    </source>
</evidence>
<organism evidence="8 9">
    <name type="scientific">Mucor flavus</name>
    <dbReference type="NCBI Taxonomy" id="439312"/>
    <lineage>
        <taxon>Eukaryota</taxon>
        <taxon>Fungi</taxon>
        <taxon>Fungi incertae sedis</taxon>
        <taxon>Mucoromycota</taxon>
        <taxon>Mucoromycotina</taxon>
        <taxon>Mucoromycetes</taxon>
        <taxon>Mucorales</taxon>
        <taxon>Mucorineae</taxon>
        <taxon>Mucoraceae</taxon>
        <taxon>Mucor</taxon>
    </lineage>
</organism>
<keyword evidence="6 7" id="KW-0472">Membrane</keyword>
<dbReference type="Proteomes" id="UP001473302">
    <property type="component" value="Unassembled WGS sequence"/>
</dbReference>
<dbReference type="InterPro" id="IPR004923">
    <property type="entry name" value="FTR1/Fip1/EfeU"/>
</dbReference>
<dbReference type="EMBL" id="BAABUK010000040">
    <property type="protein sequence ID" value="GAA5817293.1"/>
    <property type="molecule type" value="Genomic_DNA"/>
</dbReference>
<feature type="transmembrane region" description="Helical" evidence="7">
    <location>
        <begin position="85"/>
        <end position="107"/>
    </location>
</feature>
<evidence type="ECO:0000313" key="8">
    <source>
        <dbReference type="EMBL" id="GAA5817293.1"/>
    </source>
</evidence>
<keyword evidence="4 7" id="KW-0812">Transmembrane</keyword>
<sequence length="387" mass="43202">MSQDLFDVPIFFIIFRETCEAAIIVSVLLSFLKKVFDTDSIIYKRLRKQVWLGAGLGLLICVCIGAAFIAVWYTVLSNLWGDSEYIWEGVFSLVATIMITAMGLAMLRTERMQEKWKVKLAKTMEHNNEKKKLGFKVWMQKYSFFFLPFITVLREGLEAVVFIGGVSLNVSAKSIPIAAIMGFICGCVVGIIIYRGGSLIQLRWFFIFSTAILYLVAAGLMAKAVGFLEQNAWNKVIGGEAAEESGQVIGYKVTTAVWHVSWGDPEKNTADNGGWQIFNAILGWSNTATIGTITSYCLYWLMIALALVYMHWKEKREAINKLNRGEWEEDGDVALEHAKHFVTDDGVIVGQKEDGAASAESSSNVVAHEHIELSEAKKDKSHHLSDV</sequence>
<dbReference type="Pfam" id="PF03239">
    <property type="entry name" value="FTR1"/>
    <property type="match status" value="1"/>
</dbReference>
<evidence type="ECO:0000256" key="7">
    <source>
        <dbReference type="SAM" id="Phobius"/>
    </source>
</evidence>
<evidence type="ECO:0000256" key="5">
    <source>
        <dbReference type="ARBA" id="ARBA00022989"/>
    </source>
</evidence>
<gene>
    <name evidence="8" type="primary">FTR1_2</name>
    <name evidence="8" type="ORF">MFLAVUS_010837</name>
</gene>
<name>A0ABP9ZDW0_9FUNG</name>
<comment type="caution">
    <text evidence="8">The sequence shown here is derived from an EMBL/GenBank/DDBJ whole genome shotgun (WGS) entry which is preliminary data.</text>
</comment>
<evidence type="ECO:0000256" key="3">
    <source>
        <dbReference type="ARBA" id="ARBA00022496"/>
    </source>
</evidence>
<dbReference type="PANTHER" id="PTHR31632:SF2">
    <property type="entry name" value="PLASMA MEMBRANE IRON PERMEASE"/>
    <property type="match status" value="1"/>
</dbReference>
<comment type="similarity">
    <text evidence="2">Belongs to the oxidase-dependent Fe transporter (OFeT) (TC 9.A.10.1) family.</text>
</comment>
<keyword evidence="5 7" id="KW-1133">Transmembrane helix</keyword>
<comment type="subcellular location">
    <subcellularLocation>
        <location evidence="1">Membrane</location>
        <topology evidence="1">Multi-pass membrane protein</topology>
    </subcellularLocation>
</comment>
<protein>
    <submittedName>
        <fullName evidence="8">High-affinity iron permease</fullName>
    </submittedName>
</protein>
<evidence type="ECO:0000256" key="2">
    <source>
        <dbReference type="ARBA" id="ARBA00008333"/>
    </source>
</evidence>
<proteinExistence type="inferred from homology"/>
<keyword evidence="3" id="KW-0410">Iron transport</keyword>
<keyword evidence="3" id="KW-0408">Iron</keyword>
<feature type="transmembrane region" description="Helical" evidence="7">
    <location>
        <begin position="50"/>
        <end position="73"/>
    </location>
</feature>
<feature type="transmembrane region" description="Helical" evidence="7">
    <location>
        <begin position="6"/>
        <end position="29"/>
    </location>
</feature>
<evidence type="ECO:0000256" key="6">
    <source>
        <dbReference type="ARBA" id="ARBA00023136"/>
    </source>
</evidence>
<keyword evidence="9" id="KW-1185">Reference proteome</keyword>
<keyword evidence="3" id="KW-0813">Transport</keyword>
<feature type="transmembrane region" description="Helical" evidence="7">
    <location>
        <begin position="142"/>
        <end position="163"/>
    </location>
</feature>
<evidence type="ECO:0000256" key="1">
    <source>
        <dbReference type="ARBA" id="ARBA00004141"/>
    </source>
</evidence>
<feature type="transmembrane region" description="Helical" evidence="7">
    <location>
        <begin position="206"/>
        <end position="228"/>
    </location>
</feature>
<evidence type="ECO:0000313" key="9">
    <source>
        <dbReference type="Proteomes" id="UP001473302"/>
    </source>
</evidence>
<feature type="transmembrane region" description="Helical" evidence="7">
    <location>
        <begin position="175"/>
        <end position="194"/>
    </location>
</feature>
<reference evidence="8 9" key="1">
    <citation type="submission" date="2024-04" db="EMBL/GenBank/DDBJ databases">
        <title>genome sequences of Mucor flavus KT1a and Helicostylum pulchrum KT1b strains isolated from the surface of a dry-aged beef.</title>
        <authorList>
            <person name="Toyotome T."/>
            <person name="Hosono M."/>
            <person name="Torimaru M."/>
            <person name="Fukuda K."/>
            <person name="Mikami N."/>
        </authorList>
    </citation>
    <scope>NUCLEOTIDE SEQUENCE [LARGE SCALE GENOMIC DNA]</scope>
    <source>
        <strain evidence="8 9">KT1a</strain>
    </source>
</reference>
<keyword evidence="3" id="KW-0406">Ion transport</keyword>
<accession>A0ABP9ZDW0</accession>
<dbReference type="PANTHER" id="PTHR31632">
    <property type="entry name" value="IRON TRANSPORTER FTH1"/>
    <property type="match status" value="1"/>
</dbReference>